<evidence type="ECO:0000256" key="2">
    <source>
        <dbReference type="SAM" id="SignalP"/>
    </source>
</evidence>
<feature type="signal peptide" evidence="2">
    <location>
        <begin position="1"/>
        <end position="21"/>
    </location>
</feature>
<gene>
    <name evidence="3" type="ORF">HZZ13_18115</name>
</gene>
<dbReference type="RefSeq" id="WP_197960901.1">
    <property type="nucleotide sequence ID" value="NZ_JACCHP010000011.1"/>
</dbReference>
<keyword evidence="2" id="KW-0732">Signal</keyword>
<sequence>MIRKLILGAVIASMMASTGMAQPSQPQGGAQAGVGGTSDTTKDSSKTKGGMTTGTSSTDAGASDGSGSSAPGGHSSKKSPMPK</sequence>
<evidence type="ECO:0000256" key="1">
    <source>
        <dbReference type="SAM" id="MobiDB-lite"/>
    </source>
</evidence>
<keyword evidence="4" id="KW-1185">Reference proteome</keyword>
<feature type="chain" id="PRO_5045244081" description="Oxidoreductase" evidence="2">
    <location>
        <begin position="22"/>
        <end position="83"/>
    </location>
</feature>
<name>A0ABS0PRD5_9BRAD</name>
<feature type="compositionally biased region" description="Low complexity" evidence="1">
    <location>
        <begin position="19"/>
        <end position="29"/>
    </location>
</feature>
<evidence type="ECO:0000313" key="4">
    <source>
        <dbReference type="Proteomes" id="UP000807370"/>
    </source>
</evidence>
<proteinExistence type="predicted"/>
<accession>A0ABS0PRD5</accession>
<dbReference type="Proteomes" id="UP000807370">
    <property type="component" value="Unassembled WGS sequence"/>
</dbReference>
<evidence type="ECO:0008006" key="5">
    <source>
        <dbReference type="Google" id="ProtNLM"/>
    </source>
</evidence>
<feature type="compositionally biased region" description="Low complexity" evidence="1">
    <location>
        <begin position="47"/>
        <end position="74"/>
    </location>
</feature>
<evidence type="ECO:0000313" key="3">
    <source>
        <dbReference type="EMBL" id="MBH5399685.1"/>
    </source>
</evidence>
<organism evidence="3 4">
    <name type="scientific">Bradyrhizobium agreste</name>
    <dbReference type="NCBI Taxonomy" id="2751811"/>
    <lineage>
        <taxon>Bacteria</taxon>
        <taxon>Pseudomonadati</taxon>
        <taxon>Pseudomonadota</taxon>
        <taxon>Alphaproteobacteria</taxon>
        <taxon>Hyphomicrobiales</taxon>
        <taxon>Nitrobacteraceae</taxon>
        <taxon>Bradyrhizobium</taxon>
    </lineage>
</organism>
<feature type="region of interest" description="Disordered" evidence="1">
    <location>
        <begin position="18"/>
        <end position="83"/>
    </location>
</feature>
<dbReference type="EMBL" id="JACCHP010000011">
    <property type="protein sequence ID" value="MBH5399685.1"/>
    <property type="molecule type" value="Genomic_DNA"/>
</dbReference>
<reference evidence="3 4" key="1">
    <citation type="submission" date="2020-07" db="EMBL/GenBank/DDBJ databases">
        <title>Bradyrhizobium diversity isolated from nodules of indigenous legumes of Western Australia.</title>
        <authorList>
            <person name="Klepa M.S."/>
        </authorList>
    </citation>
    <scope>NUCLEOTIDE SEQUENCE [LARGE SCALE GENOMIC DNA]</scope>
    <source>
        <strain evidence="3 4">CNPSo 4010</strain>
    </source>
</reference>
<comment type="caution">
    <text evidence="3">The sequence shown here is derived from an EMBL/GenBank/DDBJ whole genome shotgun (WGS) entry which is preliminary data.</text>
</comment>
<protein>
    <recommendedName>
        <fullName evidence="5">Oxidoreductase</fullName>
    </recommendedName>
</protein>